<proteinExistence type="predicted"/>
<dbReference type="EMBL" id="CP006019">
    <property type="protein sequence ID" value="AIF68586.1"/>
    <property type="molecule type" value="Genomic_DNA"/>
</dbReference>
<dbReference type="RefSeq" id="WP_048164087.1">
    <property type="nucleotide sequence ID" value="NZ_CP006019.1"/>
</dbReference>
<feature type="transmembrane region" description="Helical" evidence="1">
    <location>
        <begin position="7"/>
        <end position="27"/>
    </location>
</feature>
<keyword evidence="3" id="KW-1185">Reference proteome</keyword>
<evidence type="ECO:0000313" key="3">
    <source>
        <dbReference type="Proteomes" id="UP000027981"/>
    </source>
</evidence>
<dbReference type="eggNOG" id="arCOG05788">
    <property type="taxonomic scope" value="Archaea"/>
</dbReference>
<evidence type="ECO:0000313" key="2">
    <source>
        <dbReference type="EMBL" id="AIF68586.1"/>
    </source>
</evidence>
<keyword evidence="1" id="KW-0472">Membrane</keyword>
<dbReference type="Proteomes" id="UP000027981">
    <property type="component" value="Chromosome"/>
</dbReference>
<dbReference type="AlphaFoldDB" id="A0A075LR83"/>
<evidence type="ECO:0000256" key="1">
    <source>
        <dbReference type="SAM" id="Phobius"/>
    </source>
</evidence>
<protein>
    <submittedName>
        <fullName evidence="2">Uncharacterized protein</fullName>
    </submittedName>
</protein>
<keyword evidence="1" id="KW-1133">Transmembrane helix</keyword>
<dbReference type="OrthoDB" id="85914at2157"/>
<reference evidence="2 3" key="2">
    <citation type="journal article" date="2015" name="Genome Announc.">
        <title>Complete Genome Sequence of Hyperthermophilic Piezophilic Archaeon Palaeococcus pacificus DY20341T, Isolated from Deep-Sea Hydrothermal Sediments.</title>
        <authorList>
            <person name="Zeng X."/>
            <person name="Jebbar M."/>
            <person name="Shao Z."/>
        </authorList>
    </citation>
    <scope>NUCLEOTIDE SEQUENCE [LARGE SCALE GENOMIC DNA]</scope>
    <source>
        <strain evidence="2 3">DY20341</strain>
    </source>
</reference>
<keyword evidence="1" id="KW-0812">Transmembrane</keyword>
<sequence>MKRRGQILSLDAMLSLVIIIMIVGVVVNTNDIIKAEVTNLIDWYDRANIADNMLDVLTKSPGYPKGWENNPSSVKVVGIRSEDYFFALDYDKILALNSSIISTVTRNSLLNLSKWKDFQIELYLTTKNLSIAGDFPGPLITWDLSQDSGNFRISDKGNSPFDVECDSVLLNGAPAPFGNNIQLDSGDVLEFIPLEDIDVYRQDTYYGSIPSNSYVIVETINAISNFKYSFSSGTPCTLHITGIGQVRVTVESYDRGSLSITATSVYPTNLTTPTYSFAIINGSLTTDSATINASKVRSPWIEYQARNFVVAKLIYNGTITLTQNQKEAIIVGNLKQNLPGYSYLEISVPQNEAGNLTFAILDGTLLKGIFIEKDAADSNIKAVVAWQNDTMQPKFYEGNTTTVRIPWSMIFEEFTSENGAKPVEFWLYEKNFSGDVVLRDLDNLGMLLEPKFEPVLIKLWVWDDR</sequence>
<dbReference type="KEGG" id="ppac:PAP_00715"/>
<dbReference type="HOGENOM" id="CLU_034624_0_0_2"/>
<reference evidence="3" key="1">
    <citation type="submission" date="2013-06" db="EMBL/GenBank/DDBJ databases">
        <title>Complete Genome Sequence of Hyperthermophilic Palaeococcus pacificus DY20341T, Isolated from a Deep-Sea Hydrothermal Sediments.</title>
        <authorList>
            <person name="Zeng X."/>
            <person name="Shao Z."/>
        </authorList>
    </citation>
    <scope>NUCLEOTIDE SEQUENCE [LARGE SCALE GENOMIC DNA]</scope>
    <source>
        <strain evidence="3">DY20341</strain>
    </source>
</reference>
<gene>
    <name evidence="2" type="ORF">PAP_00715</name>
</gene>
<organism evidence="2 3">
    <name type="scientific">Palaeococcus pacificus DY20341</name>
    <dbReference type="NCBI Taxonomy" id="1343739"/>
    <lineage>
        <taxon>Archaea</taxon>
        <taxon>Methanobacteriati</taxon>
        <taxon>Methanobacteriota</taxon>
        <taxon>Thermococci</taxon>
        <taxon>Thermococcales</taxon>
        <taxon>Thermococcaceae</taxon>
        <taxon>Palaeococcus</taxon>
    </lineage>
</organism>
<accession>A0A075LR83</accession>
<dbReference type="GeneID" id="24841278"/>
<name>A0A075LR83_9EURY</name>
<dbReference type="STRING" id="1343739.PAP_00715"/>